<keyword evidence="9" id="KW-1133">Transmembrane helix</keyword>
<proteinExistence type="predicted"/>
<dbReference type="GO" id="GO:0016020">
    <property type="term" value="C:membrane"/>
    <property type="evidence" value="ECO:0007669"/>
    <property type="project" value="InterPro"/>
</dbReference>
<dbReference type="GO" id="GO:0046872">
    <property type="term" value="F:metal ion binding"/>
    <property type="evidence" value="ECO:0007669"/>
    <property type="project" value="UniProtKB-KW"/>
</dbReference>
<comment type="caution">
    <text evidence="15">The sequence shown here is derived from an EMBL/GenBank/DDBJ whole genome shotgun (WGS) entry which is preliminary data.</text>
</comment>
<keyword evidence="3" id="KW-0328">Glycosyltransferase</keyword>
<evidence type="ECO:0000256" key="13">
    <source>
        <dbReference type="ARBA" id="ARBA00023180"/>
    </source>
</evidence>
<accession>A0AAW6SQ53</accession>
<dbReference type="PANTHER" id="PTHR46025">
    <property type="entry name" value="XYLOSYLTRANSFERASE OXT"/>
    <property type="match status" value="1"/>
</dbReference>
<organism evidence="15 16">
    <name type="scientific">Heyndrickxia oleronia</name>
    <dbReference type="NCBI Taxonomy" id="38875"/>
    <lineage>
        <taxon>Bacteria</taxon>
        <taxon>Bacillati</taxon>
        <taxon>Bacillota</taxon>
        <taxon>Bacilli</taxon>
        <taxon>Bacillales</taxon>
        <taxon>Bacillaceae</taxon>
        <taxon>Heyndrickxia</taxon>
    </lineage>
</organism>
<keyword evidence="11" id="KW-0472">Membrane</keyword>
<evidence type="ECO:0000256" key="4">
    <source>
        <dbReference type="ARBA" id="ARBA00022679"/>
    </source>
</evidence>
<gene>
    <name evidence="15" type="ORF">P5X88_00310</name>
</gene>
<dbReference type="GO" id="GO:0030158">
    <property type="term" value="F:protein xylosyltransferase activity"/>
    <property type="evidence" value="ECO:0007669"/>
    <property type="project" value="InterPro"/>
</dbReference>
<keyword evidence="4" id="KW-0808">Transferase</keyword>
<sequence>MNTLRTAFLLQVHKNPEQVNAFIEQLISENHADVYVHIDKKNNDQLCGEIVQNDRIHILQNNISCDWGDISQIDTTILLLKEVLSTKRTYDFIILRSGQDLLVKNGFKEFLSEHKGTIFMTFYEKTKKNLASMKVNWPKITRRRYTTFHPYRLYRRSVRLLYEMGINMYPNMKPWPEKFTFYHGSQWFCIPFEVAKYIIEFLETNEWYYEYFKNTLVPDEWFFQTLIMHSHFKHQVVNDNLMFLKWGETFRTGNSPLNISFKDIKLIQESNSYFARKFDGTFDQSVIEYFTKSVYFGRENKREHKQIQ</sequence>
<evidence type="ECO:0000256" key="6">
    <source>
        <dbReference type="ARBA" id="ARBA00022723"/>
    </source>
</evidence>
<dbReference type="PANTHER" id="PTHR46025:SF3">
    <property type="entry name" value="XYLOSYLTRANSFERASE OXT"/>
    <property type="match status" value="1"/>
</dbReference>
<dbReference type="GO" id="GO:0015012">
    <property type="term" value="P:heparan sulfate proteoglycan biosynthetic process"/>
    <property type="evidence" value="ECO:0007669"/>
    <property type="project" value="TreeGrafter"/>
</dbReference>
<evidence type="ECO:0000256" key="7">
    <source>
        <dbReference type="ARBA" id="ARBA00022824"/>
    </source>
</evidence>
<evidence type="ECO:0000256" key="2">
    <source>
        <dbReference type="ARBA" id="ARBA00004648"/>
    </source>
</evidence>
<dbReference type="Pfam" id="PF02485">
    <property type="entry name" value="Branch"/>
    <property type="match status" value="1"/>
</dbReference>
<dbReference type="InterPro" id="IPR043538">
    <property type="entry name" value="XYLT"/>
</dbReference>
<comment type="subcellular location">
    <subcellularLocation>
        <location evidence="2">Endoplasmic reticulum membrane</location>
        <topology evidence="2">Single-pass type II membrane protein</topology>
    </subcellularLocation>
    <subcellularLocation>
        <location evidence="1">Golgi apparatus membrane</location>
        <topology evidence="1">Single-pass type II membrane protein</topology>
    </subcellularLocation>
</comment>
<evidence type="ECO:0000256" key="10">
    <source>
        <dbReference type="ARBA" id="ARBA00023034"/>
    </source>
</evidence>
<reference evidence="15" key="1">
    <citation type="submission" date="2023-03" db="EMBL/GenBank/DDBJ databases">
        <title>Bacterial isolates from washroom surfaces on a university campus.</title>
        <authorList>
            <person name="Holman D.B."/>
            <person name="Gzyl K.E."/>
            <person name="Taheri A.E."/>
        </authorList>
    </citation>
    <scope>NUCLEOTIDE SEQUENCE</scope>
    <source>
        <strain evidence="15">RD03</strain>
    </source>
</reference>
<evidence type="ECO:0000256" key="14">
    <source>
        <dbReference type="ARBA" id="ARBA00042865"/>
    </source>
</evidence>
<keyword evidence="13" id="KW-0325">Glycoprotein</keyword>
<dbReference type="Proteomes" id="UP001159179">
    <property type="component" value="Unassembled WGS sequence"/>
</dbReference>
<dbReference type="AlphaFoldDB" id="A0AAW6SQ53"/>
<evidence type="ECO:0000256" key="9">
    <source>
        <dbReference type="ARBA" id="ARBA00022989"/>
    </source>
</evidence>
<protein>
    <recommendedName>
        <fullName evidence="14">Peptide O-xylosyltransferase</fullName>
    </recommendedName>
</protein>
<keyword evidence="10" id="KW-0333">Golgi apparatus</keyword>
<dbReference type="GO" id="GO:0050650">
    <property type="term" value="P:chondroitin sulfate proteoglycan biosynthetic process"/>
    <property type="evidence" value="ECO:0007669"/>
    <property type="project" value="TreeGrafter"/>
</dbReference>
<evidence type="ECO:0000256" key="1">
    <source>
        <dbReference type="ARBA" id="ARBA00004323"/>
    </source>
</evidence>
<dbReference type="EMBL" id="JAROYP010000001">
    <property type="protein sequence ID" value="MDH5159360.1"/>
    <property type="molecule type" value="Genomic_DNA"/>
</dbReference>
<evidence type="ECO:0000256" key="11">
    <source>
        <dbReference type="ARBA" id="ARBA00023136"/>
    </source>
</evidence>
<evidence type="ECO:0000256" key="5">
    <source>
        <dbReference type="ARBA" id="ARBA00022692"/>
    </source>
</evidence>
<name>A0AAW6SQ53_9BACI</name>
<keyword evidence="8" id="KW-0735">Signal-anchor</keyword>
<keyword evidence="5" id="KW-0812">Transmembrane</keyword>
<dbReference type="InterPro" id="IPR003406">
    <property type="entry name" value="Glyco_trans_14"/>
</dbReference>
<keyword evidence="12" id="KW-1015">Disulfide bond</keyword>
<evidence type="ECO:0000256" key="12">
    <source>
        <dbReference type="ARBA" id="ARBA00023157"/>
    </source>
</evidence>
<evidence type="ECO:0000256" key="8">
    <source>
        <dbReference type="ARBA" id="ARBA00022968"/>
    </source>
</evidence>
<keyword evidence="7" id="KW-0256">Endoplasmic reticulum</keyword>
<evidence type="ECO:0000313" key="16">
    <source>
        <dbReference type="Proteomes" id="UP001159179"/>
    </source>
</evidence>
<evidence type="ECO:0000313" key="15">
    <source>
        <dbReference type="EMBL" id="MDH5159360.1"/>
    </source>
</evidence>
<dbReference type="RefSeq" id="WP_280615345.1">
    <property type="nucleotide sequence ID" value="NZ_JAROYP010000001.1"/>
</dbReference>
<evidence type="ECO:0000256" key="3">
    <source>
        <dbReference type="ARBA" id="ARBA00022676"/>
    </source>
</evidence>
<keyword evidence="6" id="KW-0479">Metal-binding</keyword>